<comment type="caution">
    <text evidence="5">The sequence shown here is derived from an EMBL/GenBank/DDBJ whole genome shotgun (WGS) entry which is preliminary data.</text>
</comment>
<evidence type="ECO:0000256" key="3">
    <source>
        <dbReference type="SAM" id="MobiDB-lite"/>
    </source>
</evidence>
<organism evidence="5 6">
    <name type="scientific">Antricoccus suffuscus</name>
    <dbReference type="NCBI Taxonomy" id="1629062"/>
    <lineage>
        <taxon>Bacteria</taxon>
        <taxon>Bacillati</taxon>
        <taxon>Actinomycetota</taxon>
        <taxon>Actinomycetes</taxon>
        <taxon>Geodermatophilales</taxon>
        <taxon>Antricoccaceae</taxon>
        <taxon>Antricoccus</taxon>
    </lineage>
</organism>
<protein>
    <submittedName>
        <fullName evidence="5">D-alanyl-D-alanine carboxypeptidase/D-alanyl-D-alanine-endopeptidase (Penicillin-binding protein 4)</fullName>
    </submittedName>
</protein>
<accession>A0A2T1A3H6</accession>
<dbReference type="EMBL" id="PVUE01000003">
    <property type="protein sequence ID" value="PRZ43159.1"/>
    <property type="molecule type" value="Genomic_DNA"/>
</dbReference>
<dbReference type="Proteomes" id="UP000237752">
    <property type="component" value="Unassembled WGS sequence"/>
</dbReference>
<reference evidence="5 6" key="1">
    <citation type="submission" date="2018-03" db="EMBL/GenBank/DDBJ databases">
        <title>Genomic Encyclopedia of Archaeal and Bacterial Type Strains, Phase II (KMG-II): from individual species to whole genera.</title>
        <authorList>
            <person name="Goeker M."/>
        </authorList>
    </citation>
    <scope>NUCLEOTIDE SEQUENCE [LARGE SCALE GENOMIC DNA]</scope>
    <source>
        <strain evidence="5 6">DSM 100065</strain>
    </source>
</reference>
<comment type="similarity">
    <text evidence="1">Belongs to the peptidase S13 family.</text>
</comment>
<dbReference type="InterPro" id="IPR000667">
    <property type="entry name" value="Peptidase_S13"/>
</dbReference>
<dbReference type="InterPro" id="IPR012338">
    <property type="entry name" value="Beta-lactam/transpept-like"/>
</dbReference>
<dbReference type="AlphaFoldDB" id="A0A2T1A3H6"/>
<feature type="transmembrane region" description="Helical" evidence="4">
    <location>
        <begin position="20"/>
        <end position="44"/>
    </location>
</feature>
<dbReference type="GO" id="GO:0004185">
    <property type="term" value="F:serine-type carboxypeptidase activity"/>
    <property type="evidence" value="ECO:0007669"/>
    <property type="project" value="InterPro"/>
</dbReference>
<dbReference type="Gene3D" id="3.40.710.10">
    <property type="entry name" value="DD-peptidase/beta-lactamase superfamily"/>
    <property type="match status" value="2"/>
</dbReference>
<evidence type="ECO:0000256" key="1">
    <source>
        <dbReference type="ARBA" id="ARBA00006096"/>
    </source>
</evidence>
<evidence type="ECO:0000313" key="6">
    <source>
        <dbReference type="Proteomes" id="UP000237752"/>
    </source>
</evidence>
<dbReference type="PANTHER" id="PTHR30023">
    <property type="entry name" value="D-ALANYL-D-ALANINE CARBOXYPEPTIDASE"/>
    <property type="match status" value="1"/>
</dbReference>
<keyword evidence="2" id="KW-0378">Hydrolase</keyword>
<dbReference type="NCBIfam" id="TIGR00666">
    <property type="entry name" value="PBP4"/>
    <property type="match status" value="1"/>
</dbReference>
<feature type="region of interest" description="Disordered" evidence="3">
    <location>
        <begin position="51"/>
        <end position="79"/>
    </location>
</feature>
<gene>
    <name evidence="5" type="ORF">CLV47_103217</name>
</gene>
<dbReference type="SUPFAM" id="SSF56601">
    <property type="entry name" value="beta-lactamase/transpeptidase-like"/>
    <property type="match status" value="1"/>
</dbReference>
<dbReference type="GO" id="GO:0000270">
    <property type="term" value="P:peptidoglycan metabolic process"/>
    <property type="evidence" value="ECO:0007669"/>
    <property type="project" value="TreeGrafter"/>
</dbReference>
<evidence type="ECO:0000256" key="2">
    <source>
        <dbReference type="ARBA" id="ARBA00022801"/>
    </source>
</evidence>
<keyword evidence="4" id="KW-0812">Transmembrane</keyword>
<proteinExistence type="inferred from homology"/>
<keyword evidence="5" id="KW-0645">Protease</keyword>
<sequence>MKTPSFPNVDPVVWRRKNAVARAFIVFGAVVLAAVLGVAVVVVVGQVTGPTRPAAGAKGQTKQLVTELPPNSSPSPVLGRLDPNAKTPSTTGLAAALAPALANPALGSTAAVVVDPASGTTLFDQDGTASLQPGSTMKLFTAIAAAKAVKPGTRLTTKVVAGAAPGEIVLVGGGDPTLSSQPTSTLYPGAASVEQLAAAVRAAGIAPGSVTKVTVDDGAFAGPPQAVGWGAGDAPSTYATPIYPVMVDAGRLSPEDKAQRTANPDLAAGTALAAALGSPGAVVGRGQAGPGATLLGSVQSAPIEDLIEQALVNSDNVLAEILGRQVAIAEGAQPSFTGAVSAVTKVVQGMGVDLTGFEAHDSSGLSMNDRASAGSIASALAVMAKGDQPLTDVVGSALAVAGYNGTLATRYLSGSAAAAAGDVRAKTGSLTAVDTLAGTVVTADGRLLIFALISNGAPAQDPARAALDEVAATMAGCGCQ</sequence>
<keyword evidence="4" id="KW-1133">Transmembrane helix</keyword>
<keyword evidence="4" id="KW-0472">Membrane</keyword>
<dbReference type="PANTHER" id="PTHR30023:SF0">
    <property type="entry name" value="PENICILLIN-SENSITIVE CARBOXYPEPTIDASE A"/>
    <property type="match status" value="1"/>
</dbReference>
<keyword evidence="6" id="KW-1185">Reference proteome</keyword>
<dbReference type="OrthoDB" id="56883at2"/>
<dbReference type="PRINTS" id="PR00922">
    <property type="entry name" value="DADACBPTASE3"/>
</dbReference>
<dbReference type="GO" id="GO:0006508">
    <property type="term" value="P:proteolysis"/>
    <property type="evidence" value="ECO:0007669"/>
    <property type="project" value="InterPro"/>
</dbReference>
<dbReference type="Pfam" id="PF02113">
    <property type="entry name" value="Peptidase_S13"/>
    <property type="match status" value="1"/>
</dbReference>
<keyword evidence="5" id="KW-0121">Carboxypeptidase</keyword>
<name>A0A2T1A3H6_9ACTN</name>
<evidence type="ECO:0000256" key="4">
    <source>
        <dbReference type="SAM" id="Phobius"/>
    </source>
</evidence>
<evidence type="ECO:0000313" key="5">
    <source>
        <dbReference type="EMBL" id="PRZ43159.1"/>
    </source>
</evidence>